<dbReference type="PANTHER" id="PTHR30193">
    <property type="entry name" value="ABC TRANSPORTER PERMEASE PROTEIN"/>
    <property type="match status" value="1"/>
</dbReference>
<keyword evidence="5 7" id="KW-1133">Transmembrane helix</keyword>
<evidence type="ECO:0000313" key="9">
    <source>
        <dbReference type="EMBL" id="NLR75185.1"/>
    </source>
</evidence>
<dbReference type="AlphaFoldDB" id="A0A847S8K2"/>
<reference evidence="9 10" key="1">
    <citation type="submission" date="2020-04" db="EMBL/GenBank/DDBJ databases">
        <title>Draft genome of Leeia sp. IMCC25680.</title>
        <authorList>
            <person name="Song J."/>
            <person name="Cho J.-C."/>
        </authorList>
    </citation>
    <scope>NUCLEOTIDE SEQUENCE [LARGE SCALE GENOMIC DNA]</scope>
    <source>
        <strain evidence="9 10">IMCC25680</strain>
    </source>
</reference>
<dbReference type="Pfam" id="PF00528">
    <property type="entry name" value="BPD_transp_1"/>
    <property type="match status" value="1"/>
</dbReference>
<feature type="transmembrane region" description="Helical" evidence="7">
    <location>
        <begin position="272"/>
        <end position="292"/>
    </location>
</feature>
<dbReference type="PANTHER" id="PTHR30193:SF37">
    <property type="entry name" value="INNER MEMBRANE ABC TRANSPORTER PERMEASE PROTEIN YCJO"/>
    <property type="match status" value="1"/>
</dbReference>
<name>A0A847S8K2_9NEIS</name>
<evidence type="ECO:0000256" key="3">
    <source>
        <dbReference type="ARBA" id="ARBA00022475"/>
    </source>
</evidence>
<dbReference type="EMBL" id="JABAIM010000001">
    <property type="protein sequence ID" value="NLR75185.1"/>
    <property type="molecule type" value="Genomic_DNA"/>
</dbReference>
<keyword evidence="4 7" id="KW-0812">Transmembrane</keyword>
<evidence type="ECO:0000256" key="4">
    <source>
        <dbReference type="ARBA" id="ARBA00022692"/>
    </source>
</evidence>
<gene>
    <name evidence="9" type="ORF">HF682_08435</name>
</gene>
<keyword evidence="2 7" id="KW-0813">Transport</keyword>
<feature type="transmembrane region" description="Helical" evidence="7">
    <location>
        <begin position="224"/>
        <end position="241"/>
    </location>
</feature>
<evidence type="ECO:0000313" key="10">
    <source>
        <dbReference type="Proteomes" id="UP000587991"/>
    </source>
</evidence>
<keyword evidence="3" id="KW-1003">Cell membrane</keyword>
<comment type="caution">
    <text evidence="9">The sequence shown here is derived from an EMBL/GenBank/DDBJ whole genome shotgun (WGS) entry which is preliminary data.</text>
</comment>
<dbReference type="InterPro" id="IPR000515">
    <property type="entry name" value="MetI-like"/>
</dbReference>
<dbReference type="CDD" id="cd06261">
    <property type="entry name" value="TM_PBP2"/>
    <property type="match status" value="1"/>
</dbReference>
<evidence type="ECO:0000256" key="2">
    <source>
        <dbReference type="ARBA" id="ARBA00022448"/>
    </source>
</evidence>
<protein>
    <submittedName>
        <fullName evidence="9">Sugar ABC transporter permease</fullName>
    </submittedName>
</protein>
<organism evidence="9 10">
    <name type="scientific">Leeia aquatica</name>
    <dbReference type="NCBI Taxonomy" id="2725557"/>
    <lineage>
        <taxon>Bacteria</taxon>
        <taxon>Pseudomonadati</taxon>
        <taxon>Pseudomonadota</taxon>
        <taxon>Betaproteobacteria</taxon>
        <taxon>Neisseriales</taxon>
        <taxon>Leeiaceae</taxon>
        <taxon>Leeia</taxon>
    </lineage>
</organism>
<evidence type="ECO:0000256" key="5">
    <source>
        <dbReference type="ARBA" id="ARBA00022989"/>
    </source>
</evidence>
<feature type="transmembrane region" description="Helical" evidence="7">
    <location>
        <begin position="167"/>
        <end position="189"/>
    </location>
</feature>
<feature type="transmembrane region" description="Helical" evidence="7">
    <location>
        <begin position="84"/>
        <end position="106"/>
    </location>
</feature>
<sequence length="301" mass="33681">MSLTAPGVGHPVRARIRWAQNGVAWGFLAPYLLLFGLFWLYPITDALWLMLHDTRQQPALWAPLSNLSRLWSDPMLWTALRNTLLIILLQVPFMLLLATALAVALASPNLRWRALHRFALFVPVVVGEVAYAALFRLLFNDQFGAVNQWLTSLGVGPVEWLNSPHGATAVIAIALTWRWTGYNAILLLAGVQQIPADLYEAARLDGASRWQQFWFITLPRLKNVLLFCMVLSLIGTLQLYAEPALITSGGPGDATLTLSLYMYRQGFRMFDFGYSAMVAWLIVLLAVLGALIQFKLVGRED</sequence>
<dbReference type="SUPFAM" id="SSF161098">
    <property type="entry name" value="MetI-like"/>
    <property type="match status" value="1"/>
</dbReference>
<keyword evidence="6 7" id="KW-0472">Membrane</keyword>
<comment type="similarity">
    <text evidence="7">Belongs to the binding-protein-dependent transport system permease family.</text>
</comment>
<dbReference type="GO" id="GO:0005886">
    <property type="term" value="C:plasma membrane"/>
    <property type="evidence" value="ECO:0007669"/>
    <property type="project" value="UniProtKB-SubCell"/>
</dbReference>
<accession>A0A847S8K2</accession>
<comment type="subcellular location">
    <subcellularLocation>
        <location evidence="1 7">Cell membrane</location>
        <topology evidence="1 7">Multi-pass membrane protein</topology>
    </subcellularLocation>
</comment>
<evidence type="ECO:0000256" key="6">
    <source>
        <dbReference type="ARBA" id="ARBA00023136"/>
    </source>
</evidence>
<feature type="domain" description="ABC transmembrane type-1" evidence="8">
    <location>
        <begin position="80"/>
        <end position="293"/>
    </location>
</feature>
<evidence type="ECO:0000256" key="7">
    <source>
        <dbReference type="RuleBase" id="RU363032"/>
    </source>
</evidence>
<keyword evidence="10" id="KW-1185">Reference proteome</keyword>
<dbReference type="Gene3D" id="1.10.3720.10">
    <property type="entry name" value="MetI-like"/>
    <property type="match status" value="1"/>
</dbReference>
<dbReference type="InterPro" id="IPR035906">
    <property type="entry name" value="MetI-like_sf"/>
</dbReference>
<dbReference type="PROSITE" id="PS50928">
    <property type="entry name" value="ABC_TM1"/>
    <property type="match status" value="1"/>
</dbReference>
<dbReference type="InterPro" id="IPR051393">
    <property type="entry name" value="ABC_transporter_permease"/>
</dbReference>
<proteinExistence type="inferred from homology"/>
<evidence type="ECO:0000259" key="8">
    <source>
        <dbReference type="PROSITE" id="PS50928"/>
    </source>
</evidence>
<dbReference type="GO" id="GO:0055085">
    <property type="term" value="P:transmembrane transport"/>
    <property type="evidence" value="ECO:0007669"/>
    <property type="project" value="InterPro"/>
</dbReference>
<feature type="transmembrane region" description="Helical" evidence="7">
    <location>
        <begin position="23"/>
        <end position="41"/>
    </location>
</feature>
<dbReference type="Proteomes" id="UP000587991">
    <property type="component" value="Unassembled WGS sequence"/>
</dbReference>
<evidence type="ECO:0000256" key="1">
    <source>
        <dbReference type="ARBA" id="ARBA00004651"/>
    </source>
</evidence>
<feature type="transmembrane region" description="Helical" evidence="7">
    <location>
        <begin position="118"/>
        <end position="139"/>
    </location>
</feature>